<comment type="caution">
    <text evidence="3">The sequence shown here is derived from an EMBL/GenBank/DDBJ whole genome shotgun (WGS) entry which is preliminary data.</text>
</comment>
<dbReference type="InterPro" id="IPR005182">
    <property type="entry name" value="YdbS-like_PH"/>
</dbReference>
<feature type="domain" description="YdbS-like PH" evidence="2">
    <location>
        <begin position="96"/>
        <end position="170"/>
    </location>
</feature>
<evidence type="ECO:0000259" key="2">
    <source>
        <dbReference type="Pfam" id="PF03703"/>
    </source>
</evidence>
<dbReference type="PANTHER" id="PTHR34473">
    <property type="entry name" value="UPF0699 TRANSMEMBRANE PROTEIN YDBS"/>
    <property type="match status" value="1"/>
</dbReference>
<dbReference type="EMBL" id="BMYR01000018">
    <property type="protein sequence ID" value="GGW72877.1"/>
    <property type="molecule type" value="Genomic_DNA"/>
</dbReference>
<accession>A0ABQ2WUF8</accession>
<feature type="transmembrane region" description="Helical" evidence="1">
    <location>
        <begin position="36"/>
        <end position="56"/>
    </location>
</feature>
<evidence type="ECO:0000313" key="3">
    <source>
        <dbReference type="EMBL" id="GGW72877.1"/>
    </source>
</evidence>
<protein>
    <submittedName>
        <fullName evidence="3">Membrane protein</fullName>
    </submittedName>
</protein>
<dbReference type="Pfam" id="PF03703">
    <property type="entry name" value="bPH_2"/>
    <property type="match status" value="1"/>
</dbReference>
<dbReference type="PANTHER" id="PTHR34473:SF3">
    <property type="entry name" value="TRANSMEMBRANE PROTEIN-RELATED"/>
    <property type="match status" value="1"/>
</dbReference>
<reference evidence="4" key="1">
    <citation type="journal article" date="2019" name="Int. J. Syst. Evol. Microbiol.">
        <title>The Global Catalogue of Microorganisms (GCM) 10K type strain sequencing project: providing services to taxonomists for standard genome sequencing and annotation.</title>
        <authorList>
            <consortium name="The Broad Institute Genomics Platform"/>
            <consortium name="The Broad Institute Genome Sequencing Center for Infectious Disease"/>
            <person name="Wu L."/>
            <person name="Ma J."/>
        </authorList>
    </citation>
    <scope>NUCLEOTIDE SEQUENCE [LARGE SCALE GENOMIC DNA]</scope>
    <source>
        <strain evidence="4">KCTC 23723</strain>
    </source>
</reference>
<organism evidence="3 4">
    <name type="scientific">Alishewanella tabrizica</name>
    <dbReference type="NCBI Taxonomy" id="671278"/>
    <lineage>
        <taxon>Bacteria</taxon>
        <taxon>Pseudomonadati</taxon>
        <taxon>Pseudomonadota</taxon>
        <taxon>Gammaproteobacteria</taxon>
        <taxon>Alteromonadales</taxon>
        <taxon>Alteromonadaceae</taxon>
        <taxon>Alishewanella</taxon>
    </lineage>
</organism>
<keyword evidence="1" id="KW-1133">Transmembrane helix</keyword>
<proteinExistence type="predicted"/>
<evidence type="ECO:0000256" key="1">
    <source>
        <dbReference type="SAM" id="Phobius"/>
    </source>
</evidence>
<evidence type="ECO:0000313" key="4">
    <source>
        <dbReference type="Proteomes" id="UP000634667"/>
    </source>
</evidence>
<gene>
    <name evidence="3" type="ORF">GCM10008111_31210</name>
</gene>
<dbReference type="RefSeq" id="WP_189484164.1">
    <property type="nucleotide sequence ID" value="NZ_BMYR01000018.1"/>
</dbReference>
<feature type="transmembrane region" description="Helical" evidence="1">
    <location>
        <begin position="68"/>
        <end position="91"/>
    </location>
</feature>
<keyword evidence="4" id="KW-1185">Reference proteome</keyword>
<keyword evidence="1" id="KW-0812">Transmembrane</keyword>
<name>A0ABQ2WUF8_9ALTE</name>
<sequence length="180" mass="20300">MTTETFQNLPVSLAQLPSLDTLQWQTLAPSYTPLNVWLNVAITSSVALLWLALLWQPFWPLSTTLAPVVFWSGIVLCVLCAWSCLYCYFAYPLKAYALRQHDLSFQRGLFFKTSITQPITRIQHIELKRGPLERRFGLATLQVFSAGGAAHTFALPGLPVADAETIRQFILQHKDTVQYA</sequence>
<dbReference type="Proteomes" id="UP000634667">
    <property type="component" value="Unassembled WGS sequence"/>
</dbReference>
<keyword evidence="1" id="KW-0472">Membrane</keyword>